<gene>
    <name evidence="1" type="ORF">BofuT4_uP148860.1</name>
</gene>
<organism evidence="1 2">
    <name type="scientific">Botryotinia fuckeliana (strain T4)</name>
    <name type="common">Noble rot fungus</name>
    <name type="synonym">Botrytis cinerea</name>
    <dbReference type="NCBI Taxonomy" id="999810"/>
    <lineage>
        <taxon>Eukaryota</taxon>
        <taxon>Fungi</taxon>
        <taxon>Dikarya</taxon>
        <taxon>Ascomycota</taxon>
        <taxon>Pezizomycotina</taxon>
        <taxon>Leotiomycetes</taxon>
        <taxon>Helotiales</taxon>
        <taxon>Sclerotiniaceae</taxon>
        <taxon>Botrytis</taxon>
    </lineage>
</organism>
<name>G2YX38_BOTF4</name>
<dbReference type="AlphaFoldDB" id="G2YX38"/>
<evidence type="ECO:0000313" key="2">
    <source>
        <dbReference type="Proteomes" id="UP000008177"/>
    </source>
</evidence>
<reference evidence="2" key="1">
    <citation type="journal article" date="2011" name="PLoS Genet.">
        <title>Genomic analysis of the necrotrophic fungal pathogens Sclerotinia sclerotiorum and Botrytis cinerea.</title>
        <authorList>
            <person name="Amselem J."/>
            <person name="Cuomo C.A."/>
            <person name="van Kan J.A."/>
            <person name="Viaud M."/>
            <person name="Benito E.P."/>
            <person name="Couloux A."/>
            <person name="Coutinho P.M."/>
            <person name="de Vries R.P."/>
            <person name="Dyer P.S."/>
            <person name="Fillinger S."/>
            <person name="Fournier E."/>
            <person name="Gout L."/>
            <person name="Hahn M."/>
            <person name="Kohn L."/>
            <person name="Lapalu N."/>
            <person name="Plummer K.M."/>
            <person name="Pradier J.M."/>
            <person name="Quevillon E."/>
            <person name="Sharon A."/>
            <person name="Simon A."/>
            <person name="ten Have A."/>
            <person name="Tudzynski B."/>
            <person name="Tudzynski P."/>
            <person name="Wincker P."/>
            <person name="Andrew M."/>
            <person name="Anthouard V."/>
            <person name="Beever R.E."/>
            <person name="Beffa R."/>
            <person name="Benoit I."/>
            <person name="Bouzid O."/>
            <person name="Brault B."/>
            <person name="Chen Z."/>
            <person name="Choquer M."/>
            <person name="Collemare J."/>
            <person name="Cotton P."/>
            <person name="Danchin E.G."/>
            <person name="Da Silva C."/>
            <person name="Gautier A."/>
            <person name="Giraud C."/>
            <person name="Giraud T."/>
            <person name="Gonzalez C."/>
            <person name="Grossetete S."/>
            <person name="Guldener U."/>
            <person name="Henrissat B."/>
            <person name="Howlett B.J."/>
            <person name="Kodira C."/>
            <person name="Kretschmer M."/>
            <person name="Lappartient A."/>
            <person name="Leroch M."/>
            <person name="Levis C."/>
            <person name="Mauceli E."/>
            <person name="Neuveglise C."/>
            <person name="Oeser B."/>
            <person name="Pearson M."/>
            <person name="Poulain J."/>
            <person name="Poussereau N."/>
            <person name="Quesneville H."/>
            <person name="Rascle C."/>
            <person name="Schumacher J."/>
            <person name="Segurens B."/>
            <person name="Sexton A."/>
            <person name="Silva E."/>
            <person name="Sirven C."/>
            <person name="Soanes D.M."/>
            <person name="Talbot N.J."/>
            <person name="Templeton M."/>
            <person name="Yandava C."/>
            <person name="Yarden O."/>
            <person name="Zeng Q."/>
            <person name="Rollins J.A."/>
            <person name="Lebrun M.H."/>
            <person name="Dickman M."/>
        </authorList>
    </citation>
    <scope>NUCLEOTIDE SEQUENCE [LARGE SCALE GENOMIC DNA]</scope>
    <source>
        <strain evidence="2">T4</strain>
    </source>
</reference>
<dbReference type="HOGENOM" id="CLU_3384688_0_0_1"/>
<accession>G2YX38</accession>
<proteinExistence type="predicted"/>
<dbReference type="EMBL" id="FQ790359">
    <property type="protein sequence ID" value="CCD56276.1"/>
    <property type="molecule type" value="Genomic_DNA"/>
</dbReference>
<protein>
    <submittedName>
        <fullName evidence="1">Uncharacterized protein</fullName>
    </submittedName>
</protein>
<sequence>MHYEDVEDVHIDASNISYDVNVIAFGQGERFET</sequence>
<evidence type="ECO:0000313" key="1">
    <source>
        <dbReference type="EMBL" id="CCD56276.1"/>
    </source>
</evidence>
<dbReference type="Proteomes" id="UP000008177">
    <property type="component" value="Unplaced contigs"/>
</dbReference>
<dbReference type="InParanoid" id="G2YX38"/>